<evidence type="ECO:0000313" key="2">
    <source>
        <dbReference type="Proteomes" id="UP000198828"/>
    </source>
</evidence>
<dbReference type="RefSeq" id="WP_093754031.1">
    <property type="nucleotide sequence ID" value="NZ_FNNG01000012.1"/>
</dbReference>
<evidence type="ECO:0000313" key="1">
    <source>
        <dbReference type="EMBL" id="SDX50192.1"/>
    </source>
</evidence>
<organism evidence="1 2">
    <name type="scientific">Tepidimicrobium xylanilyticum</name>
    <dbReference type="NCBI Taxonomy" id="1123352"/>
    <lineage>
        <taxon>Bacteria</taxon>
        <taxon>Bacillati</taxon>
        <taxon>Bacillota</taxon>
        <taxon>Tissierellia</taxon>
        <taxon>Tissierellales</taxon>
        <taxon>Tepidimicrobiaceae</taxon>
        <taxon>Tepidimicrobium</taxon>
    </lineage>
</organism>
<proteinExistence type="predicted"/>
<dbReference type="EMBL" id="FNNG01000012">
    <property type="protein sequence ID" value="SDX50192.1"/>
    <property type="molecule type" value="Genomic_DNA"/>
</dbReference>
<name>A0A1H3C7Q7_9FIRM</name>
<keyword evidence="2" id="KW-1185">Reference proteome</keyword>
<dbReference type="Proteomes" id="UP000198828">
    <property type="component" value="Unassembled WGS sequence"/>
</dbReference>
<accession>A0A1H3C7Q7</accession>
<dbReference type="AlphaFoldDB" id="A0A1H3C7Q7"/>
<dbReference type="OrthoDB" id="1860485at2"/>
<reference evidence="1 2" key="1">
    <citation type="submission" date="2016-10" db="EMBL/GenBank/DDBJ databases">
        <authorList>
            <person name="de Groot N.N."/>
        </authorList>
    </citation>
    <scope>NUCLEOTIDE SEQUENCE [LARGE SCALE GENOMIC DNA]</scope>
    <source>
        <strain evidence="1 2">DSM 23310</strain>
    </source>
</reference>
<sequence>MDEEVKQYDEVINFIEKTCFEEIRLKKDEYVSICKFKPVKSDGKIINLCYEDIGYDEIDGKSEEFINTIIEVKVNEILTNKKYQEEIRTSLKKEEAIKKIIEKEMKDKQIRSIIRKETEIYLANLIMKSIDEAVFLPVDIEEDPELKAYVPFHYLANHLISKGYSGILYRSTRMNKIGLKGKNLVLLYLSTENCTIFQSKTGPVEIKN</sequence>
<gene>
    <name evidence="1" type="ORF">SAMN05660923_02410</name>
</gene>
<protein>
    <submittedName>
        <fullName evidence="1">Uncharacterized protein</fullName>
    </submittedName>
</protein>